<name>B0X720_CULQU</name>
<keyword evidence="4" id="KW-1185">Reference proteome</keyword>
<dbReference type="KEGG" id="cqu:CpipJ_CPIJ015465"/>
<evidence type="ECO:0000313" key="2">
    <source>
        <dbReference type="EMBL" id="EDS41714.1"/>
    </source>
</evidence>
<dbReference type="VEuPathDB" id="VectorBase:CPIJ015465"/>
<reference evidence="3" key="2">
    <citation type="submission" date="2021-02" db="UniProtKB">
        <authorList>
            <consortium name="EnsemblMetazoa"/>
        </authorList>
    </citation>
    <scope>IDENTIFICATION</scope>
    <source>
        <strain evidence="3">JHB</strain>
    </source>
</reference>
<sequence length="100" mass="11575">MAIRSTFFQHTRVNHFEYTAYAYQRSGIERRNGGILTDEREVIKRWKQHFEEHLNGPEAEYQGDGGNDVSSMVDGEDEPAPTMREVLECHQEVEEQQSSG</sequence>
<dbReference type="Proteomes" id="UP000002320">
    <property type="component" value="Unassembled WGS sequence"/>
</dbReference>
<dbReference type="AlphaFoldDB" id="B0X720"/>
<accession>B0X720</accession>
<organism>
    <name type="scientific">Culex quinquefasciatus</name>
    <name type="common">Southern house mosquito</name>
    <name type="synonym">Culex pungens</name>
    <dbReference type="NCBI Taxonomy" id="7176"/>
    <lineage>
        <taxon>Eukaryota</taxon>
        <taxon>Metazoa</taxon>
        <taxon>Ecdysozoa</taxon>
        <taxon>Arthropoda</taxon>
        <taxon>Hexapoda</taxon>
        <taxon>Insecta</taxon>
        <taxon>Pterygota</taxon>
        <taxon>Neoptera</taxon>
        <taxon>Endopterygota</taxon>
        <taxon>Diptera</taxon>
        <taxon>Nematocera</taxon>
        <taxon>Culicoidea</taxon>
        <taxon>Culicidae</taxon>
        <taxon>Culicinae</taxon>
        <taxon>Culicini</taxon>
        <taxon>Culex</taxon>
        <taxon>Culex</taxon>
    </lineage>
</organism>
<protein>
    <submittedName>
        <fullName evidence="2 3">Uncharacterized protein</fullName>
    </submittedName>
</protein>
<reference evidence="2" key="1">
    <citation type="submission" date="2007-03" db="EMBL/GenBank/DDBJ databases">
        <title>Annotation of Culex pipiens quinquefasciatus.</title>
        <authorList>
            <consortium name="The Broad Institute Genome Sequencing Platform"/>
            <person name="Atkinson P.W."/>
            <person name="Hemingway J."/>
            <person name="Christensen B.M."/>
            <person name="Higgs S."/>
            <person name="Kodira C."/>
            <person name="Hannick L."/>
            <person name="Megy K."/>
            <person name="O'Leary S."/>
            <person name="Pearson M."/>
            <person name="Haas B.J."/>
            <person name="Mauceli E."/>
            <person name="Wortman J.R."/>
            <person name="Lee N.H."/>
            <person name="Guigo R."/>
            <person name="Stanke M."/>
            <person name="Alvarado L."/>
            <person name="Amedeo P."/>
            <person name="Antoine C.H."/>
            <person name="Arensburger P."/>
            <person name="Bidwell S.L."/>
            <person name="Crawford M."/>
            <person name="Camaro F."/>
            <person name="Devon K."/>
            <person name="Engels R."/>
            <person name="Hammond M."/>
            <person name="Howarth C."/>
            <person name="Koehrsen M."/>
            <person name="Lawson D."/>
            <person name="Montgomery P."/>
            <person name="Nene V."/>
            <person name="Nusbaum C."/>
            <person name="Puiu D."/>
            <person name="Romero-Severson J."/>
            <person name="Severson D.W."/>
            <person name="Shumway M."/>
            <person name="Sisk P."/>
            <person name="Stolte C."/>
            <person name="Zeng Q."/>
            <person name="Eisenstadt E."/>
            <person name="Fraser-Liggett C."/>
            <person name="Strausberg R."/>
            <person name="Galagan J."/>
            <person name="Birren B."/>
            <person name="Collins F.H."/>
        </authorList>
    </citation>
    <scope>NUCLEOTIDE SEQUENCE [LARGE SCALE GENOMIC DNA]</scope>
    <source>
        <strain evidence="2">JHB</strain>
    </source>
</reference>
<proteinExistence type="predicted"/>
<evidence type="ECO:0000313" key="3">
    <source>
        <dbReference type="EnsemblMetazoa" id="CPIJ015465-PA"/>
    </source>
</evidence>
<dbReference type="EnsemblMetazoa" id="CPIJ015465-RA">
    <property type="protein sequence ID" value="CPIJ015465-PA"/>
    <property type="gene ID" value="CPIJ015465"/>
</dbReference>
<evidence type="ECO:0000313" key="4">
    <source>
        <dbReference type="Proteomes" id="UP000002320"/>
    </source>
</evidence>
<dbReference type="InParanoid" id="B0X720"/>
<feature type="region of interest" description="Disordered" evidence="1">
    <location>
        <begin position="54"/>
        <end position="79"/>
    </location>
</feature>
<dbReference type="EMBL" id="DS232433">
    <property type="protein sequence ID" value="EDS41714.1"/>
    <property type="molecule type" value="Genomic_DNA"/>
</dbReference>
<dbReference type="HOGENOM" id="CLU_2308762_0_0_1"/>
<evidence type="ECO:0000256" key="1">
    <source>
        <dbReference type="SAM" id="MobiDB-lite"/>
    </source>
</evidence>
<gene>
    <name evidence="3" type="primary">6048535</name>
    <name evidence="2" type="ORF">CpipJ_CPIJ015465</name>
</gene>